<organism evidence="1 2">
    <name type="scientific">Klebsiella michiganensis</name>
    <dbReference type="NCBI Taxonomy" id="1134687"/>
    <lineage>
        <taxon>Bacteria</taxon>
        <taxon>Pseudomonadati</taxon>
        <taxon>Pseudomonadota</taxon>
        <taxon>Gammaproteobacteria</taxon>
        <taxon>Enterobacterales</taxon>
        <taxon>Enterobacteriaceae</taxon>
        <taxon>Klebsiella/Raoultella group</taxon>
        <taxon>Klebsiella</taxon>
    </lineage>
</organism>
<comment type="caution">
    <text evidence="1">The sequence shown here is derived from an EMBL/GenBank/DDBJ whole genome shotgun (WGS) entry which is preliminary data.</text>
</comment>
<protein>
    <submittedName>
        <fullName evidence="1">Glycoporin</fullName>
    </submittedName>
</protein>
<accession>A0A7H4MWQ6</accession>
<dbReference type="EMBL" id="UGJR01000006">
    <property type="protein sequence ID" value="STT07519.1"/>
    <property type="molecule type" value="Genomic_DNA"/>
</dbReference>
<dbReference type="Pfam" id="PF16966">
    <property type="entry name" value="Porin_8"/>
    <property type="match status" value="1"/>
</dbReference>
<name>A0A7H4MWQ6_9ENTR</name>
<evidence type="ECO:0000313" key="2">
    <source>
        <dbReference type="Proteomes" id="UP000255050"/>
    </source>
</evidence>
<reference evidence="1 2" key="1">
    <citation type="submission" date="2018-06" db="EMBL/GenBank/DDBJ databases">
        <authorList>
            <consortium name="Pathogen Informatics"/>
            <person name="Doyle S."/>
        </authorList>
    </citation>
    <scope>NUCLEOTIDE SEQUENCE [LARGE SCALE GENOMIC DNA]</scope>
    <source>
        <strain evidence="1 2">NCTC11694</strain>
    </source>
</reference>
<sequence length="267" mass="30565">MFPLNQDTFIEYSGNTANDLYSDGYGYIYMMKEGRGRSSSGGNFLLSKTIDNWYFELNNLVENGSTLFQDSSYHGNTLENEKNVAYLRPVIAWNSGRFSTAVAMEKNVVKNAYGYYDNRGSWVDQSDRTGYGLTMSWNGQKTDPEDGVTTNLNVAYMDASDEKDFTAAINSLWHRFELGYIYAHNKIDKFNSANYVSTCDDGCWISNVGDYDIHTIHASYLFPNVMDMKNFNIYLGAYASWIEAKPTDGDKHEDSRYGGRLRFKYFF</sequence>
<dbReference type="Proteomes" id="UP000255050">
    <property type="component" value="Unassembled WGS sequence"/>
</dbReference>
<dbReference type="AlphaFoldDB" id="A0A7H4MWQ6"/>
<proteinExistence type="predicted"/>
<gene>
    <name evidence="1" type="ORF">NCTC11694_07134</name>
</gene>
<dbReference type="InterPro" id="IPR016963">
    <property type="entry name" value="Glycoporin_RafY"/>
</dbReference>
<evidence type="ECO:0000313" key="1">
    <source>
        <dbReference type="EMBL" id="STT07519.1"/>
    </source>
</evidence>